<dbReference type="Pfam" id="PF03140">
    <property type="entry name" value="DUF247"/>
    <property type="match status" value="1"/>
</dbReference>
<reference evidence="2 3" key="1">
    <citation type="submission" date="2023-12" db="EMBL/GenBank/DDBJ databases">
        <title>A high-quality genome assembly for Dillenia turbinata (Dilleniales).</title>
        <authorList>
            <person name="Chanderbali A."/>
        </authorList>
    </citation>
    <scope>NUCLEOTIDE SEQUENCE [LARGE SCALE GENOMIC DNA]</scope>
    <source>
        <strain evidence="2">LSX21</strain>
        <tissue evidence="2">Leaf</tissue>
    </source>
</reference>
<feature type="transmembrane region" description="Helical" evidence="1">
    <location>
        <begin position="60"/>
        <end position="80"/>
    </location>
</feature>
<name>A0AAN8V4S3_9MAGN</name>
<evidence type="ECO:0000256" key="1">
    <source>
        <dbReference type="SAM" id="Phobius"/>
    </source>
</evidence>
<gene>
    <name evidence="2" type="ORF">RJ641_006106</name>
</gene>
<dbReference type="PANTHER" id="PTHR31170">
    <property type="entry name" value="BNAC04G53230D PROTEIN"/>
    <property type="match status" value="1"/>
</dbReference>
<protein>
    <submittedName>
        <fullName evidence="2">Uncharacterized protein</fullName>
    </submittedName>
</protein>
<proteinExistence type="predicted"/>
<dbReference type="EMBL" id="JBAMMX010000014">
    <property type="protein sequence ID" value="KAK6927515.1"/>
    <property type="molecule type" value="Genomic_DNA"/>
</dbReference>
<comment type="caution">
    <text evidence="2">The sequence shown here is derived from an EMBL/GenBank/DDBJ whole genome shotgun (WGS) entry which is preliminary data.</text>
</comment>
<accession>A0AAN8V4S3</accession>
<keyword evidence="3" id="KW-1185">Reference proteome</keyword>
<dbReference type="InterPro" id="IPR004158">
    <property type="entry name" value="DUF247_pln"/>
</dbReference>
<evidence type="ECO:0000313" key="3">
    <source>
        <dbReference type="Proteomes" id="UP001370490"/>
    </source>
</evidence>
<organism evidence="2 3">
    <name type="scientific">Dillenia turbinata</name>
    <dbReference type="NCBI Taxonomy" id="194707"/>
    <lineage>
        <taxon>Eukaryota</taxon>
        <taxon>Viridiplantae</taxon>
        <taxon>Streptophyta</taxon>
        <taxon>Embryophyta</taxon>
        <taxon>Tracheophyta</taxon>
        <taxon>Spermatophyta</taxon>
        <taxon>Magnoliopsida</taxon>
        <taxon>eudicotyledons</taxon>
        <taxon>Gunneridae</taxon>
        <taxon>Pentapetalae</taxon>
        <taxon>Dilleniales</taxon>
        <taxon>Dilleniaceae</taxon>
        <taxon>Dillenia</taxon>
    </lineage>
</organism>
<dbReference type="PANTHER" id="PTHR31170:SF25">
    <property type="entry name" value="BNAA09G04570D PROTEIN"/>
    <property type="match status" value="1"/>
</dbReference>
<keyword evidence="1" id="KW-1133">Transmembrane helix</keyword>
<keyword evidence="1" id="KW-0812">Transmembrane</keyword>
<dbReference type="AlphaFoldDB" id="A0AAN8V4S3"/>
<keyword evidence="1" id="KW-0472">Membrane</keyword>
<dbReference type="Proteomes" id="UP001370490">
    <property type="component" value="Unassembled WGS sequence"/>
</dbReference>
<sequence length="82" mass="9460">MAFILKTLCKETVLGNSGFYFTQLCADLNAYCRTPWHKWKAALKHDYFKTPWTWSTATTLATWGLLFLTLIQTIASVLQLQK</sequence>
<evidence type="ECO:0000313" key="2">
    <source>
        <dbReference type="EMBL" id="KAK6927515.1"/>
    </source>
</evidence>